<evidence type="ECO:0000259" key="6">
    <source>
        <dbReference type="Pfam" id="PF00675"/>
    </source>
</evidence>
<dbReference type="GO" id="GO:0006508">
    <property type="term" value="P:proteolysis"/>
    <property type="evidence" value="ECO:0007669"/>
    <property type="project" value="UniProtKB-KW"/>
</dbReference>
<dbReference type="GeneID" id="69058069"/>
<evidence type="ECO:0000259" key="7">
    <source>
        <dbReference type="Pfam" id="PF05193"/>
    </source>
</evidence>
<comment type="similarity">
    <text evidence="1">Belongs to the peptidase M16 family.</text>
</comment>
<evidence type="ECO:0000256" key="4">
    <source>
        <dbReference type="ARBA" id="ARBA00022833"/>
    </source>
</evidence>
<keyword evidence="3" id="KW-0378">Hydrolase</keyword>
<dbReference type="InterPro" id="IPR050626">
    <property type="entry name" value="Peptidase_M16"/>
</dbReference>
<dbReference type="InterPro" id="IPR007863">
    <property type="entry name" value="Peptidase_M16_C"/>
</dbReference>
<keyword evidence="4" id="KW-0862">Zinc</keyword>
<dbReference type="Gene3D" id="3.30.830.10">
    <property type="entry name" value="Metalloenzyme, LuxS/M16 peptidase-like"/>
    <property type="match status" value="2"/>
</dbReference>
<dbReference type="SUPFAM" id="SSF63411">
    <property type="entry name" value="LuxS/MPP-like metallohydrolase"/>
    <property type="match status" value="2"/>
</dbReference>
<dbReference type="Pfam" id="PF00675">
    <property type="entry name" value="Peptidase_M16"/>
    <property type="match status" value="1"/>
</dbReference>
<dbReference type="NCBIfam" id="NF047421">
    <property type="entry name" value="YfmH_fam"/>
    <property type="match status" value="1"/>
</dbReference>
<dbReference type="Pfam" id="PF05193">
    <property type="entry name" value="Peptidase_M16_C"/>
    <property type="match status" value="1"/>
</dbReference>
<feature type="domain" description="Peptidase M16 C-terminal" evidence="7">
    <location>
        <begin position="180"/>
        <end position="347"/>
    </location>
</feature>
<proteinExistence type="inferred from homology"/>
<keyword evidence="2" id="KW-0645">Protease</keyword>
<dbReference type="PANTHER" id="PTHR43690:SF17">
    <property type="entry name" value="PROTEIN YHJJ"/>
    <property type="match status" value="1"/>
</dbReference>
<evidence type="ECO:0000256" key="1">
    <source>
        <dbReference type="ARBA" id="ARBA00007261"/>
    </source>
</evidence>
<dbReference type="SMR" id="A0A6P1ECZ4"/>
<reference evidence="8 9" key="1">
    <citation type="submission" date="2019-12" db="EMBL/GenBank/DDBJ databases">
        <title>Lactobacillus hilgardii FLUB.</title>
        <authorList>
            <person name="Gustaw K."/>
        </authorList>
    </citation>
    <scope>NUCLEOTIDE SEQUENCE [LARGE SCALE GENOMIC DNA]</scope>
    <source>
        <strain evidence="8 9">FLUB</strain>
    </source>
</reference>
<evidence type="ECO:0000256" key="3">
    <source>
        <dbReference type="ARBA" id="ARBA00022801"/>
    </source>
</evidence>
<protein>
    <submittedName>
        <fullName evidence="8">Insulinase family protein</fullName>
    </submittedName>
</protein>
<gene>
    <name evidence="8" type="ORF">GQR93_06825</name>
</gene>
<evidence type="ECO:0000256" key="5">
    <source>
        <dbReference type="ARBA" id="ARBA00023049"/>
    </source>
</evidence>
<feature type="domain" description="Peptidase M16 N-terminal" evidence="6">
    <location>
        <begin position="62"/>
        <end position="174"/>
    </location>
</feature>
<sequence>MMKTIDYASFNEQLFVEKLENGLTVYLQPKKGFEKSIAILGVNYGSVDTDFSINGTPVSQPAGIAHFIEHKMFDKKDYDVFELFNKTGASANAYTSFTKTNYLFSTTEDLRDNLLILLDFVQKPYFTTEKIEREKGIIDQEINMYLNDPDNRIYFQTIQDLYPQSPLSEDIAGTVDSVSKITLADVQRAYETFYRPDNMSLFITGRVNPEETLSWIKENQRQKSWSVPAVIERNLVFPTVANDKINKYQMAISRPKASIGIRGNDSVPRGREGLAYEIAISLVLDLFFSETAEDYTQLYQDGVLDDSFSWEFENERGFHFAILNGDTNKPQDFIDKLLKIIRQIPKKLSGMSSEFELQKKELLGNYIEMMDSEEAISGQFDGFLSEPLTIYDEVGILDSLTLEQTVAFAKQYFDSASILSEIIQAND</sequence>
<dbReference type="RefSeq" id="WP_003553654.1">
    <property type="nucleotide sequence ID" value="NZ_CABKOL010000102.1"/>
</dbReference>
<dbReference type="GO" id="GO:0008237">
    <property type="term" value="F:metallopeptidase activity"/>
    <property type="evidence" value="ECO:0007669"/>
    <property type="project" value="UniProtKB-KW"/>
</dbReference>
<dbReference type="GO" id="GO:0046872">
    <property type="term" value="F:metal ion binding"/>
    <property type="evidence" value="ECO:0007669"/>
    <property type="project" value="UniProtKB-KW"/>
</dbReference>
<dbReference type="InterPro" id="IPR011765">
    <property type="entry name" value="Pept_M16_N"/>
</dbReference>
<evidence type="ECO:0000313" key="9">
    <source>
        <dbReference type="Proteomes" id="UP000465035"/>
    </source>
</evidence>
<accession>A0A6P1ECZ4</accession>
<evidence type="ECO:0000256" key="2">
    <source>
        <dbReference type="ARBA" id="ARBA00022670"/>
    </source>
</evidence>
<dbReference type="EMBL" id="CP047121">
    <property type="protein sequence ID" value="QHB51914.1"/>
    <property type="molecule type" value="Genomic_DNA"/>
</dbReference>
<name>A0A6P1ECZ4_LENHI</name>
<evidence type="ECO:0000313" key="8">
    <source>
        <dbReference type="EMBL" id="QHB51914.1"/>
    </source>
</evidence>
<dbReference type="Proteomes" id="UP000465035">
    <property type="component" value="Chromosome"/>
</dbReference>
<keyword evidence="5" id="KW-0482">Metalloprotease</keyword>
<dbReference type="AlphaFoldDB" id="A0A6P1ECZ4"/>
<dbReference type="PANTHER" id="PTHR43690">
    <property type="entry name" value="NARDILYSIN"/>
    <property type="match status" value="1"/>
</dbReference>
<dbReference type="InterPro" id="IPR011249">
    <property type="entry name" value="Metalloenz_LuxS/M16"/>
</dbReference>
<organism evidence="8 9">
    <name type="scientific">Lentilactobacillus hilgardii</name>
    <name type="common">Lactobacillus hilgardii</name>
    <dbReference type="NCBI Taxonomy" id="1588"/>
    <lineage>
        <taxon>Bacteria</taxon>
        <taxon>Bacillati</taxon>
        <taxon>Bacillota</taxon>
        <taxon>Bacilli</taxon>
        <taxon>Lactobacillales</taxon>
        <taxon>Lactobacillaceae</taxon>
        <taxon>Lentilactobacillus</taxon>
    </lineage>
</organism>